<feature type="domain" description="DUF202" evidence="7">
    <location>
        <begin position="39"/>
        <end position="140"/>
    </location>
</feature>
<name>A0A8H8DBK6_9ASCO</name>
<evidence type="ECO:0000259" key="7">
    <source>
        <dbReference type="Pfam" id="PF02656"/>
    </source>
</evidence>
<evidence type="ECO:0000256" key="5">
    <source>
        <dbReference type="ARBA" id="ARBA00023136"/>
    </source>
</evidence>
<keyword evidence="2" id="KW-1003">Cell membrane</keyword>
<evidence type="ECO:0000313" key="9">
    <source>
        <dbReference type="Proteomes" id="UP000669133"/>
    </source>
</evidence>
<sequence length="176" mass="19806">MTDLDTIPTHDEKKSSTKSTLMEFFDFQINLPNKGSVARDHLANERTFLAWTRTALVFVTFGIGFMQFYRLEEKSQCPQISQPLAHPSSSSSSTTTTSLFNHNISNTVIALCRPIGGMSIILGILTILFGMYRYFTVQRALMKQEFPVTRLAVVVLLLINLSILILLLVLNFKVSL</sequence>
<dbReference type="PANTHER" id="PTHR34187:SF2">
    <property type="entry name" value="DUF202 DOMAIN-CONTAINING PROTEIN"/>
    <property type="match status" value="1"/>
</dbReference>
<accession>A0A8H8DBK6</accession>
<feature type="transmembrane region" description="Helical" evidence="6">
    <location>
        <begin position="115"/>
        <end position="135"/>
    </location>
</feature>
<dbReference type="Pfam" id="PF02656">
    <property type="entry name" value="DUF202"/>
    <property type="match status" value="1"/>
</dbReference>
<gene>
    <name evidence="8" type="ORF">I9W82_003114</name>
</gene>
<dbReference type="InterPro" id="IPR003807">
    <property type="entry name" value="DUF202"/>
</dbReference>
<feature type="transmembrane region" description="Helical" evidence="6">
    <location>
        <begin position="147"/>
        <end position="170"/>
    </location>
</feature>
<dbReference type="GeneID" id="93651743"/>
<protein>
    <recommendedName>
        <fullName evidence="7">DUF202 domain-containing protein</fullName>
    </recommendedName>
</protein>
<keyword evidence="9" id="KW-1185">Reference proteome</keyword>
<evidence type="ECO:0000256" key="3">
    <source>
        <dbReference type="ARBA" id="ARBA00022692"/>
    </source>
</evidence>
<evidence type="ECO:0000256" key="2">
    <source>
        <dbReference type="ARBA" id="ARBA00022475"/>
    </source>
</evidence>
<dbReference type="AlphaFoldDB" id="A0A8H8DBK6"/>
<evidence type="ECO:0000313" key="8">
    <source>
        <dbReference type="EMBL" id="KAG5419347.1"/>
    </source>
</evidence>
<keyword evidence="5 6" id="KW-0472">Membrane</keyword>
<reference evidence="8 9" key="1">
    <citation type="submission" date="2020-12" db="EMBL/GenBank/DDBJ databases">
        <title>Effect of drift, selection, and recombination on the evolution of hybrid genomes in Candida yeast pathogens.</title>
        <authorList>
            <person name="Mixao V."/>
            <person name="Ksiezopolska E."/>
            <person name="Saus E."/>
            <person name="Boekhout T."/>
            <person name="Gacser A."/>
            <person name="Gabaldon T."/>
        </authorList>
    </citation>
    <scope>NUCLEOTIDE SEQUENCE [LARGE SCALE GENOMIC DNA]</scope>
    <source>
        <strain evidence="8 9">BP57</strain>
    </source>
</reference>
<proteinExistence type="predicted"/>
<organism evidence="8 9">
    <name type="scientific">Candida metapsilosis</name>
    <dbReference type="NCBI Taxonomy" id="273372"/>
    <lineage>
        <taxon>Eukaryota</taxon>
        <taxon>Fungi</taxon>
        <taxon>Dikarya</taxon>
        <taxon>Ascomycota</taxon>
        <taxon>Saccharomycotina</taxon>
        <taxon>Pichiomycetes</taxon>
        <taxon>Debaryomycetaceae</taxon>
        <taxon>Candida/Lodderomyces clade</taxon>
        <taxon>Candida</taxon>
    </lineage>
</organism>
<dbReference type="PANTHER" id="PTHR34187">
    <property type="entry name" value="FGR18P"/>
    <property type="match status" value="1"/>
</dbReference>
<comment type="caution">
    <text evidence="8">The sequence shown here is derived from an EMBL/GenBank/DDBJ whole genome shotgun (WGS) entry which is preliminary data.</text>
</comment>
<dbReference type="RefSeq" id="XP_067548463.1">
    <property type="nucleotide sequence ID" value="XM_067692045.1"/>
</dbReference>
<dbReference type="OrthoDB" id="199599at2759"/>
<dbReference type="Proteomes" id="UP000669133">
    <property type="component" value="Unassembled WGS sequence"/>
</dbReference>
<evidence type="ECO:0000256" key="1">
    <source>
        <dbReference type="ARBA" id="ARBA00004651"/>
    </source>
</evidence>
<evidence type="ECO:0000256" key="6">
    <source>
        <dbReference type="SAM" id="Phobius"/>
    </source>
</evidence>
<keyword evidence="3 6" id="KW-0812">Transmembrane</keyword>
<dbReference type="EMBL" id="JAEOAQ010000003">
    <property type="protein sequence ID" value="KAG5419347.1"/>
    <property type="molecule type" value="Genomic_DNA"/>
</dbReference>
<evidence type="ECO:0000256" key="4">
    <source>
        <dbReference type="ARBA" id="ARBA00022989"/>
    </source>
</evidence>
<feature type="transmembrane region" description="Helical" evidence="6">
    <location>
        <begin position="48"/>
        <end position="69"/>
    </location>
</feature>
<dbReference type="GO" id="GO:0005886">
    <property type="term" value="C:plasma membrane"/>
    <property type="evidence" value="ECO:0007669"/>
    <property type="project" value="UniProtKB-SubCell"/>
</dbReference>
<keyword evidence="4 6" id="KW-1133">Transmembrane helix</keyword>
<dbReference type="InterPro" id="IPR052053">
    <property type="entry name" value="IM_YidH-like"/>
</dbReference>
<comment type="subcellular location">
    <subcellularLocation>
        <location evidence="1">Cell membrane</location>
        <topology evidence="1">Multi-pass membrane protein</topology>
    </subcellularLocation>
</comment>